<evidence type="ECO:0000256" key="2">
    <source>
        <dbReference type="ARBA" id="ARBA00023125"/>
    </source>
</evidence>
<dbReference type="Gene3D" id="4.10.520.10">
    <property type="entry name" value="IHF-like DNA-binding proteins"/>
    <property type="match status" value="1"/>
</dbReference>
<dbReference type="SUPFAM" id="SSF47729">
    <property type="entry name" value="IHF-like DNA-binding proteins"/>
    <property type="match status" value="1"/>
</dbReference>
<dbReference type="OrthoDB" id="9804203at2"/>
<dbReference type="Proteomes" id="UP000325155">
    <property type="component" value="Chromosome"/>
</dbReference>
<sequence>MNYTQLKQAIAKKLHIKINEVDDVLSAFKLIITESMLDDDAVSWGGFFKSEPKWREPAIKTNPRTGEKQEVEGKYDAKITFTKTFRTLFNQEKALRKSK</sequence>
<keyword evidence="2" id="KW-0238">DNA-binding</keyword>
<dbReference type="GO" id="GO:0003677">
    <property type="term" value="F:DNA binding"/>
    <property type="evidence" value="ECO:0007669"/>
    <property type="project" value="UniProtKB-KW"/>
</dbReference>
<organism evidence="3 4">
    <name type="scientific">Candidatus Cytomitobacter indipagum</name>
    <dbReference type="NCBI Taxonomy" id="2601575"/>
    <lineage>
        <taxon>Bacteria</taxon>
        <taxon>Pseudomonadati</taxon>
        <taxon>Pseudomonadota</taxon>
        <taxon>Alphaproteobacteria</taxon>
        <taxon>Holosporales</taxon>
        <taxon>Holosporaceae</taxon>
        <taxon>Candidatus Cytomitobacter</taxon>
    </lineage>
</organism>
<comment type="similarity">
    <text evidence="1">Belongs to the bacterial histone-like protein family.</text>
</comment>
<accession>A0A5C0UCW1</accession>
<dbReference type="Pfam" id="PF00216">
    <property type="entry name" value="Bac_DNA_binding"/>
    <property type="match status" value="1"/>
</dbReference>
<dbReference type="InterPro" id="IPR010992">
    <property type="entry name" value="IHF-like_DNA-bd_dom_sf"/>
</dbReference>
<evidence type="ECO:0000313" key="3">
    <source>
        <dbReference type="EMBL" id="QEK37808.1"/>
    </source>
</evidence>
<name>A0A5C0UCW1_9PROT</name>
<evidence type="ECO:0000256" key="1">
    <source>
        <dbReference type="ARBA" id="ARBA00010529"/>
    </source>
</evidence>
<dbReference type="EMBL" id="CP043315">
    <property type="protein sequence ID" value="QEK37808.1"/>
    <property type="molecule type" value="Genomic_DNA"/>
</dbReference>
<dbReference type="KEGG" id="cip:FZC35_00155"/>
<gene>
    <name evidence="3" type="ORF">FZC35_00155</name>
</gene>
<evidence type="ECO:0000313" key="4">
    <source>
        <dbReference type="Proteomes" id="UP000325155"/>
    </source>
</evidence>
<dbReference type="RefSeq" id="WP_148980655.1">
    <property type="nucleotide sequence ID" value="NZ_CP043315.1"/>
</dbReference>
<dbReference type="InterPro" id="IPR000119">
    <property type="entry name" value="Hist_DNA-bd"/>
</dbReference>
<dbReference type="GO" id="GO:0030527">
    <property type="term" value="F:structural constituent of chromatin"/>
    <property type="evidence" value="ECO:0007669"/>
    <property type="project" value="InterPro"/>
</dbReference>
<proteinExistence type="inferred from homology"/>
<reference evidence="3 4" key="1">
    <citation type="submission" date="2019-08" db="EMBL/GenBank/DDBJ databases">
        <title>Highly reduced genomes of protist endosymbionts show evolutionary convergence.</title>
        <authorList>
            <person name="George E."/>
            <person name="Husnik F."/>
            <person name="Tashyreva D."/>
            <person name="Prokopchuk G."/>
            <person name="Horak A."/>
            <person name="Kwong W.K."/>
            <person name="Lukes J."/>
            <person name="Keeling P.J."/>
        </authorList>
    </citation>
    <scope>NUCLEOTIDE SEQUENCE [LARGE SCALE GENOMIC DNA]</scope>
    <source>
        <strain evidence="3">1605</strain>
    </source>
</reference>
<keyword evidence="4" id="KW-1185">Reference proteome</keyword>
<evidence type="ECO:0008006" key="5">
    <source>
        <dbReference type="Google" id="ProtNLM"/>
    </source>
</evidence>
<protein>
    <recommendedName>
        <fullName evidence="5">HU family DNA-binding protein</fullName>
    </recommendedName>
</protein>
<dbReference type="AlphaFoldDB" id="A0A5C0UCW1"/>